<keyword evidence="3" id="KW-1185">Reference proteome</keyword>
<feature type="transmembrane region" description="Helical" evidence="1">
    <location>
        <begin position="18"/>
        <end position="36"/>
    </location>
</feature>
<dbReference type="Pfam" id="PF09898">
    <property type="entry name" value="DUF2125"/>
    <property type="match status" value="1"/>
</dbReference>
<dbReference type="AlphaFoldDB" id="A0A844HVA8"/>
<keyword evidence="1" id="KW-0472">Membrane</keyword>
<dbReference type="InterPro" id="IPR018666">
    <property type="entry name" value="DUF2125"/>
</dbReference>
<reference evidence="2 3" key="1">
    <citation type="submission" date="2019-11" db="EMBL/GenBank/DDBJ databases">
        <authorList>
            <person name="Dong K."/>
        </authorList>
    </citation>
    <scope>NUCLEOTIDE SEQUENCE [LARGE SCALE GENOMIC DNA]</scope>
    <source>
        <strain evidence="2 3">NBRC 112902</strain>
    </source>
</reference>
<keyword evidence="1" id="KW-0812">Transmembrane</keyword>
<evidence type="ECO:0000256" key="1">
    <source>
        <dbReference type="SAM" id="Phobius"/>
    </source>
</evidence>
<evidence type="ECO:0000313" key="3">
    <source>
        <dbReference type="Proteomes" id="UP000449846"/>
    </source>
</evidence>
<sequence>MDLVPSRPQRHEGKLRKFIILATVIVALFAAIWNGIQAFMAHQISQLASAGTGFTMTEVRGLHDPTRIGVRITEPRLDLPAAIVVMPEASLSVPPFAPMTARLELAPKAMIDLGSGPHELGLTDPRASIRFLVLSGFAPGRAGISIGPLTLDETPLAAGLTVRGRMTALEYDAPQGSRTAYDIDWNLKDLIPAALPPLPGLAGTIRIADPVSIRGKGRVWLDAMPTIKALQTPPTPFPTGIRIDNADLQVKGLTARMVGMLKADANGYASGAIALYTTDAQAMLQTASEAGMIPHAAVMLGRTMIRTVSALPMEGTLYPAPQEGELRLPLTFADGRISLGPIPLGPAPLMRP</sequence>
<dbReference type="OrthoDB" id="7625707at2"/>
<protein>
    <submittedName>
        <fullName evidence="2">DUF2125 domain-containing protein</fullName>
    </submittedName>
</protein>
<gene>
    <name evidence="2" type="ORF">GL300_19895</name>
</gene>
<dbReference type="EMBL" id="WMIG01000016">
    <property type="protein sequence ID" value="MTH61481.1"/>
    <property type="molecule type" value="Genomic_DNA"/>
</dbReference>
<proteinExistence type="predicted"/>
<comment type="caution">
    <text evidence="2">The sequence shown here is derived from an EMBL/GenBank/DDBJ whole genome shotgun (WGS) entry which is preliminary data.</text>
</comment>
<dbReference type="Proteomes" id="UP000449846">
    <property type="component" value="Unassembled WGS sequence"/>
</dbReference>
<evidence type="ECO:0000313" key="2">
    <source>
        <dbReference type="EMBL" id="MTH61481.1"/>
    </source>
</evidence>
<keyword evidence="1" id="KW-1133">Transmembrane helix</keyword>
<organism evidence="2 3">
    <name type="scientific">Paracoccus litorisediminis</name>
    <dbReference type="NCBI Taxonomy" id="2006130"/>
    <lineage>
        <taxon>Bacteria</taxon>
        <taxon>Pseudomonadati</taxon>
        <taxon>Pseudomonadota</taxon>
        <taxon>Alphaproteobacteria</taxon>
        <taxon>Rhodobacterales</taxon>
        <taxon>Paracoccaceae</taxon>
        <taxon>Paracoccus</taxon>
    </lineage>
</organism>
<accession>A0A844HVA8</accession>
<name>A0A844HVA8_9RHOB</name>